<evidence type="ECO:0000256" key="5">
    <source>
        <dbReference type="ARBA" id="ARBA00034489"/>
    </source>
</evidence>
<name>A0A3B0XIM8_9ZZZZ</name>
<dbReference type="SMART" id="SM01144">
    <property type="entry name" value="DTW"/>
    <property type="match status" value="1"/>
</dbReference>
<evidence type="ECO:0000313" key="7">
    <source>
        <dbReference type="EMBL" id="VAW68225.1"/>
    </source>
</evidence>
<dbReference type="EC" id="2.5.1.25" evidence="1"/>
<dbReference type="InterPro" id="IPR039262">
    <property type="entry name" value="DTWD2/TAPT"/>
</dbReference>
<sequence length="203" mass="23208">MSRAFCYQCHRAKVACLCNRIEKQANRIKLVVLQHPDEVSNPKGSAIIAELGLQQYQCWVGEDFSGHKGLLSLLAETAELTAVLYPSEGSTVLDRQNAADNGDIRQLIVIDASWRKAKKIWELCPQLHRLKVFRLAERVSSYRIRKTPGADYLSTIESIVESLNLLEGQLDRYQPLLDLFTEMIDFQIEKMGRSTYQKNYTDK</sequence>
<evidence type="ECO:0000259" key="6">
    <source>
        <dbReference type="SMART" id="SM01144"/>
    </source>
</evidence>
<proteinExistence type="inferred from homology"/>
<feature type="domain" description="DTW" evidence="6">
    <location>
        <begin position="2"/>
        <end position="192"/>
    </location>
</feature>
<evidence type="ECO:0000256" key="1">
    <source>
        <dbReference type="ARBA" id="ARBA00012386"/>
    </source>
</evidence>
<accession>A0A3B0XIM8</accession>
<organism evidence="7">
    <name type="scientific">hydrothermal vent metagenome</name>
    <dbReference type="NCBI Taxonomy" id="652676"/>
    <lineage>
        <taxon>unclassified sequences</taxon>
        <taxon>metagenomes</taxon>
        <taxon>ecological metagenomes</taxon>
    </lineage>
</organism>
<dbReference type="PANTHER" id="PTHR21392">
    <property type="entry name" value="TRNA-URIDINE AMINOCARBOXYPROPYLTRANSFERASE 2"/>
    <property type="match status" value="1"/>
</dbReference>
<evidence type="ECO:0000256" key="2">
    <source>
        <dbReference type="ARBA" id="ARBA00022679"/>
    </source>
</evidence>
<dbReference type="GO" id="GO:0016432">
    <property type="term" value="F:tRNA-uridine aminocarboxypropyltransferase activity"/>
    <property type="evidence" value="ECO:0007669"/>
    <property type="project" value="UniProtKB-EC"/>
</dbReference>
<keyword evidence="3" id="KW-0949">S-adenosyl-L-methionine</keyword>
<evidence type="ECO:0000256" key="3">
    <source>
        <dbReference type="ARBA" id="ARBA00022691"/>
    </source>
</evidence>
<comment type="similarity">
    <text evidence="5">Belongs to the TDD superfamily. DTWD2 family.</text>
</comment>
<dbReference type="PANTHER" id="PTHR21392:SF0">
    <property type="entry name" value="TRNA-URIDINE AMINOCARBOXYPROPYLTRANSFERASE 2"/>
    <property type="match status" value="1"/>
</dbReference>
<protein>
    <recommendedName>
        <fullName evidence="1">tRNA-uridine aminocarboxypropyltransferase</fullName>
        <ecNumber evidence="1">2.5.1.25</ecNumber>
    </recommendedName>
</protein>
<keyword evidence="2" id="KW-0808">Transferase</keyword>
<evidence type="ECO:0000256" key="4">
    <source>
        <dbReference type="ARBA" id="ARBA00022694"/>
    </source>
</evidence>
<dbReference type="InterPro" id="IPR005636">
    <property type="entry name" value="DTW"/>
</dbReference>
<dbReference type="GO" id="GO:0008033">
    <property type="term" value="P:tRNA processing"/>
    <property type="evidence" value="ECO:0007669"/>
    <property type="project" value="UniProtKB-KW"/>
</dbReference>
<dbReference type="AlphaFoldDB" id="A0A3B0XIM8"/>
<dbReference type="Pfam" id="PF03942">
    <property type="entry name" value="DTW"/>
    <property type="match status" value="1"/>
</dbReference>
<dbReference type="EMBL" id="UOFI01000116">
    <property type="protein sequence ID" value="VAW68225.1"/>
    <property type="molecule type" value="Genomic_DNA"/>
</dbReference>
<gene>
    <name evidence="7" type="ORF">MNBD_GAMMA09-1806</name>
</gene>
<reference evidence="7" key="1">
    <citation type="submission" date="2018-06" db="EMBL/GenBank/DDBJ databases">
        <authorList>
            <person name="Zhirakovskaya E."/>
        </authorList>
    </citation>
    <scope>NUCLEOTIDE SEQUENCE</scope>
</reference>
<keyword evidence="4" id="KW-0819">tRNA processing</keyword>